<gene>
    <name evidence="2" type="ORF">BASA50_011325</name>
</gene>
<dbReference type="EMBL" id="JAFCIX010000555">
    <property type="protein sequence ID" value="KAH6587721.1"/>
    <property type="molecule type" value="Genomic_DNA"/>
</dbReference>
<protein>
    <submittedName>
        <fullName evidence="2">Uncharacterized protein</fullName>
    </submittedName>
</protein>
<dbReference type="Proteomes" id="UP001648503">
    <property type="component" value="Unassembled WGS sequence"/>
</dbReference>
<comment type="caution">
    <text evidence="2">The sequence shown here is derived from an EMBL/GenBank/DDBJ whole genome shotgun (WGS) entry which is preliminary data.</text>
</comment>
<proteinExistence type="predicted"/>
<feature type="region of interest" description="Disordered" evidence="1">
    <location>
        <begin position="71"/>
        <end position="104"/>
    </location>
</feature>
<evidence type="ECO:0000313" key="3">
    <source>
        <dbReference type="Proteomes" id="UP001648503"/>
    </source>
</evidence>
<keyword evidence="3" id="KW-1185">Reference proteome</keyword>
<name>A0ABQ8EWI8_9FUNG</name>
<evidence type="ECO:0000256" key="1">
    <source>
        <dbReference type="SAM" id="MobiDB-lite"/>
    </source>
</evidence>
<sequence length="172" mass="18621">MKESTGHKEPSGWMAGKNTEKLAELLGVLVVIRLRPYCSSKKVAADLCGHLVALDPVTGSCMLLVQHPASKGSTPIDAEATVSATSPADNADSSEDGEISEHTPELPTHRITIVSGHSIDRIEPDIYSDDFNLVYSNDELNLIADQLHEPHGPSYMLSLEEARRALVVPRLI</sequence>
<accession>A0ABQ8EWI8</accession>
<reference evidence="2 3" key="1">
    <citation type="submission" date="2021-02" db="EMBL/GenBank/DDBJ databases">
        <title>Variation within the Batrachochytrium salamandrivorans European outbreak.</title>
        <authorList>
            <person name="Kelly M."/>
            <person name="Pasmans F."/>
            <person name="Shea T.P."/>
            <person name="Munoz J.F."/>
            <person name="Carranza S."/>
            <person name="Cuomo C.A."/>
            <person name="Martel A."/>
        </authorList>
    </citation>
    <scope>NUCLEOTIDE SEQUENCE [LARGE SCALE GENOMIC DNA]</scope>
    <source>
        <strain evidence="2 3">AMFP18/2</strain>
    </source>
</reference>
<evidence type="ECO:0000313" key="2">
    <source>
        <dbReference type="EMBL" id="KAH6587721.1"/>
    </source>
</evidence>
<organism evidence="2 3">
    <name type="scientific">Batrachochytrium salamandrivorans</name>
    <dbReference type="NCBI Taxonomy" id="1357716"/>
    <lineage>
        <taxon>Eukaryota</taxon>
        <taxon>Fungi</taxon>
        <taxon>Fungi incertae sedis</taxon>
        <taxon>Chytridiomycota</taxon>
        <taxon>Chytridiomycota incertae sedis</taxon>
        <taxon>Chytridiomycetes</taxon>
        <taxon>Rhizophydiales</taxon>
        <taxon>Rhizophydiales incertae sedis</taxon>
        <taxon>Batrachochytrium</taxon>
    </lineage>
</organism>